<gene>
    <name evidence="2" type="ORF">MD483_07595</name>
</gene>
<dbReference type="Pfam" id="PF04073">
    <property type="entry name" value="tRNA_edit"/>
    <property type="match status" value="1"/>
</dbReference>
<accession>A0A9X3HQU4</accession>
<reference evidence="2" key="1">
    <citation type="submission" date="2022-02" db="EMBL/GenBank/DDBJ databases">
        <title>Vibrio sp. nov., a new bacterium isolated from Bohai sea, China.</title>
        <authorList>
            <person name="Yuan Y."/>
        </authorList>
    </citation>
    <scope>NUCLEOTIDE SEQUENCE</scope>
    <source>
        <strain evidence="2">DBSS07</strain>
    </source>
</reference>
<dbReference type="CDD" id="cd04332">
    <property type="entry name" value="YbaK_like"/>
    <property type="match status" value="1"/>
</dbReference>
<sequence>MSNPSSTELTRYLEQQQVPFTLLLQEKPTLTIEETANARGIKAKQMVKSILLRDMGGQYALACVPGDQAVDPKKVRSVLTSRRMTCVSLEDVPQITGYQVGTVAPLLLATEMPIVLDPQLLDNNLVTISSGHPMAGIALTPDSLLRLCQPTLASICRDE</sequence>
<dbReference type="EMBL" id="JAKRRX010000031">
    <property type="protein sequence ID" value="MCW8333685.1"/>
    <property type="molecule type" value="Genomic_DNA"/>
</dbReference>
<comment type="caution">
    <text evidence="2">The sequence shown here is derived from an EMBL/GenBank/DDBJ whole genome shotgun (WGS) entry which is preliminary data.</text>
</comment>
<dbReference type="InterPro" id="IPR007214">
    <property type="entry name" value="YbaK/aa-tRNA-synth-assoc-dom"/>
</dbReference>
<protein>
    <submittedName>
        <fullName evidence="2">YbaK/EbsC family protein</fullName>
    </submittedName>
</protein>
<keyword evidence="3" id="KW-1185">Reference proteome</keyword>
<feature type="domain" description="YbaK/aminoacyl-tRNA synthetase-associated" evidence="1">
    <location>
        <begin position="27"/>
        <end position="147"/>
    </location>
</feature>
<dbReference type="SUPFAM" id="SSF55826">
    <property type="entry name" value="YbaK/ProRS associated domain"/>
    <property type="match status" value="1"/>
</dbReference>
<evidence type="ECO:0000313" key="2">
    <source>
        <dbReference type="EMBL" id="MCW8333685.1"/>
    </source>
</evidence>
<dbReference type="PANTHER" id="PTHR30411">
    <property type="entry name" value="CYTOPLASMIC PROTEIN"/>
    <property type="match status" value="1"/>
</dbReference>
<proteinExistence type="predicted"/>
<name>A0A9X3HQU4_9VIBR</name>
<dbReference type="AlphaFoldDB" id="A0A9X3HQU4"/>
<evidence type="ECO:0000313" key="3">
    <source>
        <dbReference type="Proteomes" id="UP001155586"/>
    </source>
</evidence>
<dbReference type="Proteomes" id="UP001155586">
    <property type="component" value="Unassembled WGS sequence"/>
</dbReference>
<dbReference type="RefSeq" id="WP_265687178.1">
    <property type="nucleotide sequence ID" value="NZ_JAKRRX010000031.1"/>
</dbReference>
<dbReference type="PANTHER" id="PTHR30411:SF1">
    <property type="entry name" value="CYTOPLASMIC PROTEIN"/>
    <property type="match status" value="1"/>
</dbReference>
<dbReference type="GO" id="GO:0002161">
    <property type="term" value="F:aminoacyl-tRNA deacylase activity"/>
    <property type="evidence" value="ECO:0007669"/>
    <property type="project" value="InterPro"/>
</dbReference>
<evidence type="ECO:0000259" key="1">
    <source>
        <dbReference type="Pfam" id="PF04073"/>
    </source>
</evidence>
<dbReference type="Gene3D" id="3.90.960.10">
    <property type="entry name" value="YbaK/aminoacyl-tRNA synthetase-associated domain"/>
    <property type="match status" value="1"/>
</dbReference>
<dbReference type="InterPro" id="IPR036754">
    <property type="entry name" value="YbaK/aa-tRNA-synt-asso_dom_sf"/>
</dbReference>
<organism evidence="2 3">
    <name type="scientific">Vibrio paucivorans</name>
    <dbReference type="NCBI Taxonomy" id="2829489"/>
    <lineage>
        <taxon>Bacteria</taxon>
        <taxon>Pseudomonadati</taxon>
        <taxon>Pseudomonadota</taxon>
        <taxon>Gammaproteobacteria</taxon>
        <taxon>Vibrionales</taxon>
        <taxon>Vibrionaceae</taxon>
        <taxon>Vibrio</taxon>
    </lineage>
</organism>